<dbReference type="GO" id="GO:0005874">
    <property type="term" value="C:microtubule"/>
    <property type="evidence" value="ECO:0007669"/>
    <property type="project" value="UniProtKB-KW"/>
</dbReference>
<dbReference type="OrthoDB" id="2160625at2759"/>
<sequence>MDASNGAHETIKVAVRVRPPHGNESLQFSFEKDGAQQAIVAADSRKWNFDYVFNPLDGQKAVFDEAVSKVVESALCGFSGTVFAYGATSSGKTHTILGGFEVPPPPPGPERRSNELSERAGLLPRICNMLFDELKATDSIIQLSYLEIYNEELIDLMASTHMNNSNNETGRVALRIHSDSDGPGVKVIGLTEAAFSSRDDLLRTILACAEARQTAKKLSMRSAYLRRGRLTIVDLAGSENIERSGVAGTAGQREAGNINVSLVALGRVIGALNEGSAHVPYRDSKLTRLLQDSIGGSTRTLMIANITPTYDSETYNTLSYATQVRNICNRPMADSEYMRAMISQKEAEVASLQEKIESLSGSVERFQNLQPKLVELRAANVSNTQLLHSIKARMDEQRQAMTQERQTLLTLVQHEISELTRMTTESLNGLAAIAETAAAADSKAAQQSISTASASHLELFTQNLSDLTLKFAQEQSELLQKHFERVHSAILIQSVSEQTKTSLSVVKNLSGTSFKDDVSTGATAIISNIKAVQTTLQEKIELAFDGLLTKLETVQREEDKMKVVDTSDLDNPTLWQSPSRPMPKIPVLSRSVSKSQITTPRTAQRVGLPVKTPSRLNGVLRGISGEESGNGTGGMIGSNMAISLESPKMTGIKRKDVLNDPSSRSQKRLC</sequence>
<evidence type="ECO:0000256" key="4">
    <source>
        <dbReference type="RuleBase" id="RU000394"/>
    </source>
</evidence>
<dbReference type="InterPro" id="IPR027640">
    <property type="entry name" value="Kinesin-like_fam"/>
</dbReference>
<dbReference type="GO" id="GO:0007052">
    <property type="term" value="P:mitotic spindle organization"/>
    <property type="evidence" value="ECO:0007669"/>
    <property type="project" value="TreeGrafter"/>
</dbReference>
<evidence type="ECO:0000259" key="7">
    <source>
        <dbReference type="PROSITE" id="PS50067"/>
    </source>
</evidence>
<dbReference type="InterPro" id="IPR036961">
    <property type="entry name" value="Kinesin_motor_dom_sf"/>
</dbReference>
<dbReference type="InterPro" id="IPR019821">
    <property type="entry name" value="Kinesin_motor_CS"/>
</dbReference>
<feature type="binding site" evidence="3">
    <location>
        <begin position="86"/>
        <end position="93"/>
    </location>
    <ligand>
        <name>ATP</name>
        <dbReference type="ChEBI" id="CHEBI:30616"/>
    </ligand>
</feature>
<dbReference type="Pfam" id="PF00225">
    <property type="entry name" value="Kinesin"/>
    <property type="match status" value="2"/>
</dbReference>
<dbReference type="GO" id="GO:0008017">
    <property type="term" value="F:microtubule binding"/>
    <property type="evidence" value="ECO:0007669"/>
    <property type="project" value="InterPro"/>
</dbReference>
<organism evidence="8 9">
    <name type="scientific">Synchytrium endobioticum</name>
    <dbReference type="NCBI Taxonomy" id="286115"/>
    <lineage>
        <taxon>Eukaryota</taxon>
        <taxon>Fungi</taxon>
        <taxon>Fungi incertae sedis</taxon>
        <taxon>Chytridiomycota</taxon>
        <taxon>Chytridiomycota incertae sedis</taxon>
        <taxon>Chytridiomycetes</taxon>
        <taxon>Synchytriales</taxon>
        <taxon>Synchytriaceae</taxon>
        <taxon>Synchytrium</taxon>
    </lineage>
</organism>
<dbReference type="InterPro" id="IPR001752">
    <property type="entry name" value="Kinesin_motor_dom"/>
</dbReference>
<dbReference type="SUPFAM" id="SSF52540">
    <property type="entry name" value="P-loop containing nucleoside triphosphate hydrolases"/>
    <property type="match status" value="1"/>
</dbReference>
<dbReference type="Proteomes" id="UP000320475">
    <property type="component" value="Unassembled WGS sequence"/>
</dbReference>
<dbReference type="PANTHER" id="PTHR47969">
    <property type="entry name" value="CHROMOSOME-ASSOCIATED KINESIN KIF4A-RELATED"/>
    <property type="match status" value="1"/>
</dbReference>
<keyword evidence="3 4" id="KW-0505">Motor protein</keyword>
<keyword evidence="4" id="KW-0493">Microtubule</keyword>
<evidence type="ECO:0000313" key="8">
    <source>
        <dbReference type="EMBL" id="TPX50206.1"/>
    </source>
</evidence>
<dbReference type="EMBL" id="QEAM01000021">
    <property type="protein sequence ID" value="TPX50206.1"/>
    <property type="molecule type" value="Genomic_DNA"/>
</dbReference>
<evidence type="ECO:0000256" key="2">
    <source>
        <dbReference type="ARBA" id="ARBA00022840"/>
    </source>
</evidence>
<dbReference type="GO" id="GO:0051231">
    <property type="term" value="P:spindle elongation"/>
    <property type="evidence" value="ECO:0007669"/>
    <property type="project" value="TreeGrafter"/>
</dbReference>
<dbReference type="InterPro" id="IPR027417">
    <property type="entry name" value="P-loop_NTPase"/>
</dbReference>
<feature type="coiled-coil region" evidence="5">
    <location>
        <begin position="342"/>
        <end position="369"/>
    </location>
</feature>
<name>A0A507DF89_9FUNG</name>
<protein>
    <recommendedName>
        <fullName evidence="4">Kinesin-like protein</fullName>
    </recommendedName>
</protein>
<evidence type="ECO:0000256" key="3">
    <source>
        <dbReference type="PROSITE-ProRule" id="PRU00283"/>
    </source>
</evidence>
<dbReference type="GO" id="GO:0005524">
    <property type="term" value="F:ATP binding"/>
    <property type="evidence" value="ECO:0007669"/>
    <property type="project" value="UniProtKB-UniRule"/>
</dbReference>
<dbReference type="PRINTS" id="PR00380">
    <property type="entry name" value="KINESINHEAVY"/>
</dbReference>
<dbReference type="VEuPathDB" id="FungiDB:SeMB42_g04193"/>
<dbReference type="GO" id="GO:0007018">
    <property type="term" value="P:microtubule-based movement"/>
    <property type="evidence" value="ECO:0007669"/>
    <property type="project" value="InterPro"/>
</dbReference>
<feature type="domain" description="Kinesin motor" evidence="7">
    <location>
        <begin position="10"/>
        <end position="327"/>
    </location>
</feature>
<accession>A0A507DF89</accession>
<reference evidence="8 9" key="1">
    <citation type="journal article" date="2019" name="Sci. Rep.">
        <title>Comparative genomics of chytrid fungi reveal insights into the obligate biotrophic and pathogenic lifestyle of Synchytrium endobioticum.</title>
        <authorList>
            <person name="van de Vossenberg B.T.L.H."/>
            <person name="Warris S."/>
            <person name="Nguyen H.D.T."/>
            <person name="van Gent-Pelzer M.P.E."/>
            <person name="Joly D.L."/>
            <person name="van de Geest H.C."/>
            <person name="Bonants P.J.M."/>
            <person name="Smith D.S."/>
            <person name="Levesque C.A."/>
            <person name="van der Lee T.A.J."/>
        </authorList>
    </citation>
    <scope>NUCLEOTIDE SEQUENCE [LARGE SCALE GENOMIC DNA]</scope>
    <source>
        <strain evidence="8 9">LEV6574</strain>
    </source>
</reference>
<evidence type="ECO:0000256" key="1">
    <source>
        <dbReference type="ARBA" id="ARBA00022741"/>
    </source>
</evidence>
<feature type="region of interest" description="Disordered" evidence="6">
    <location>
        <begin position="572"/>
        <end position="603"/>
    </location>
</feature>
<evidence type="ECO:0000256" key="6">
    <source>
        <dbReference type="SAM" id="MobiDB-lite"/>
    </source>
</evidence>
<proteinExistence type="inferred from homology"/>
<dbReference type="PROSITE" id="PS00411">
    <property type="entry name" value="KINESIN_MOTOR_1"/>
    <property type="match status" value="1"/>
</dbReference>
<dbReference type="PROSITE" id="PS50067">
    <property type="entry name" value="KINESIN_MOTOR_2"/>
    <property type="match status" value="1"/>
</dbReference>
<comment type="similarity">
    <text evidence="3 4">Belongs to the TRAFAC class myosin-kinesin ATPase superfamily. Kinesin family.</text>
</comment>
<comment type="caution">
    <text evidence="8">The sequence shown here is derived from an EMBL/GenBank/DDBJ whole genome shotgun (WGS) entry which is preliminary data.</text>
</comment>
<evidence type="ECO:0000313" key="9">
    <source>
        <dbReference type="Proteomes" id="UP000320475"/>
    </source>
</evidence>
<dbReference type="GO" id="GO:0003777">
    <property type="term" value="F:microtubule motor activity"/>
    <property type="evidence" value="ECO:0007669"/>
    <property type="project" value="InterPro"/>
</dbReference>
<feature type="compositionally biased region" description="Polar residues" evidence="6">
    <location>
        <begin position="590"/>
        <end position="602"/>
    </location>
</feature>
<evidence type="ECO:0000256" key="5">
    <source>
        <dbReference type="SAM" id="Coils"/>
    </source>
</evidence>
<keyword evidence="2 3" id="KW-0067">ATP-binding</keyword>
<keyword evidence="1 3" id="KW-0547">Nucleotide-binding</keyword>
<dbReference type="PANTHER" id="PTHR47969:SF29">
    <property type="entry name" value="KINESIN-LIKE PROTEIN"/>
    <property type="match status" value="1"/>
</dbReference>
<dbReference type="AlphaFoldDB" id="A0A507DF89"/>
<keyword evidence="5" id="KW-0175">Coiled coil</keyword>
<dbReference type="SMART" id="SM00129">
    <property type="entry name" value="KISc"/>
    <property type="match status" value="1"/>
</dbReference>
<dbReference type="Gene3D" id="3.40.850.10">
    <property type="entry name" value="Kinesin motor domain"/>
    <property type="match status" value="1"/>
</dbReference>
<gene>
    <name evidence="8" type="ORF">SeLEV6574_g01038</name>
</gene>
<dbReference type="GO" id="GO:0005875">
    <property type="term" value="C:microtubule associated complex"/>
    <property type="evidence" value="ECO:0007669"/>
    <property type="project" value="TreeGrafter"/>
</dbReference>